<reference evidence="1" key="1">
    <citation type="submission" date="2022-07" db="EMBL/GenBank/DDBJ databases">
        <title>Phylogenomic reconstructions and comparative analyses of Kickxellomycotina fungi.</title>
        <authorList>
            <person name="Reynolds N.K."/>
            <person name="Stajich J.E."/>
            <person name="Barry K."/>
            <person name="Grigoriev I.V."/>
            <person name="Crous P."/>
            <person name="Smith M.E."/>
        </authorList>
    </citation>
    <scope>NUCLEOTIDE SEQUENCE</scope>
    <source>
        <strain evidence="1">CBS 190363</strain>
    </source>
</reference>
<protein>
    <submittedName>
        <fullName evidence="1">Uncharacterized protein</fullName>
    </submittedName>
</protein>
<feature type="non-terminal residue" evidence="1">
    <location>
        <position position="175"/>
    </location>
</feature>
<organism evidence="1 2">
    <name type="scientific">Coemansia aciculifera</name>
    <dbReference type="NCBI Taxonomy" id="417176"/>
    <lineage>
        <taxon>Eukaryota</taxon>
        <taxon>Fungi</taxon>
        <taxon>Fungi incertae sedis</taxon>
        <taxon>Zoopagomycota</taxon>
        <taxon>Kickxellomycotina</taxon>
        <taxon>Kickxellomycetes</taxon>
        <taxon>Kickxellales</taxon>
        <taxon>Kickxellaceae</taxon>
        <taxon>Coemansia</taxon>
    </lineage>
</organism>
<evidence type="ECO:0000313" key="2">
    <source>
        <dbReference type="Proteomes" id="UP001139981"/>
    </source>
</evidence>
<comment type="caution">
    <text evidence="1">The sequence shown here is derived from an EMBL/GenBank/DDBJ whole genome shotgun (WGS) entry which is preliminary data.</text>
</comment>
<name>A0ACC1LSD1_9FUNG</name>
<accession>A0ACC1LSD1</accession>
<gene>
    <name evidence="1" type="ORF">IWW38_006567</name>
</gene>
<proteinExistence type="predicted"/>
<evidence type="ECO:0000313" key="1">
    <source>
        <dbReference type="EMBL" id="KAJ2877473.1"/>
    </source>
</evidence>
<dbReference type="EMBL" id="JANBVB010003813">
    <property type="protein sequence ID" value="KAJ2877473.1"/>
    <property type="molecule type" value="Genomic_DNA"/>
</dbReference>
<sequence length="175" mass="18797">MNEIVDRVPEAGIQRALGRDYYESLTNGEQPWYASKLDSARVLPESELPADVAYGVEYSTVLINVPQYLGYLKNKFTGMGGVIEQRALNHIEEALLVSVDGSNDPNKKTPIVVNCAALGNRVLGGVCDASMQPVRGQTLVVSAPDAKRTLTRVGSQFSYVIPRGDGTVVLGGTAE</sequence>
<dbReference type="Proteomes" id="UP001139981">
    <property type="component" value="Unassembled WGS sequence"/>
</dbReference>
<keyword evidence="2" id="KW-1185">Reference proteome</keyword>